<dbReference type="Gene3D" id="3.30.390.60">
    <property type="entry name" value="Heat-inducible transcription repressor hrca homolog, domain 3"/>
    <property type="match status" value="1"/>
</dbReference>
<name>A0ABT7C4B1_9CYAN</name>
<dbReference type="Gene3D" id="1.10.10.10">
    <property type="entry name" value="Winged helix-like DNA-binding domain superfamily/Winged helix DNA-binding domain"/>
    <property type="match status" value="1"/>
</dbReference>
<evidence type="ECO:0000313" key="8">
    <source>
        <dbReference type="Proteomes" id="UP001232992"/>
    </source>
</evidence>
<dbReference type="EMBL" id="JAQOSQ010000044">
    <property type="protein sequence ID" value="MDJ1185676.1"/>
    <property type="molecule type" value="Genomic_DNA"/>
</dbReference>
<evidence type="ECO:0000256" key="1">
    <source>
        <dbReference type="ARBA" id="ARBA00022491"/>
    </source>
</evidence>
<feature type="domain" description="Heat-inducible transcription repressor HrcA C-terminal" evidence="6">
    <location>
        <begin position="110"/>
        <end position="343"/>
    </location>
</feature>
<evidence type="ECO:0000256" key="3">
    <source>
        <dbReference type="ARBA" id="ARBA00023016"/>
    </source>
</evidence>
<sequence>MDWEFNLSDRQQRVLQATINHYVATAEPVGSKVLVEEYNFSVSTATIRSCLSFLDKSGLLYQPHTSAGRVPSDIGYRIYVDRLMTPNRQTQQKVETVLQDKLNWQSWSLEALFKGAAQILASLSGYITLITMPRSQNACLHHLQLTQVDGQRAMLILVTDTYQTHSTLIDLPDMDEEEKSTETIARELEILTNFLNHNLQGRLLTELQSLDWTQLDTQFQRYGEQLTQVFQQFQTLQTPAAGTEIMMSGVSELLRQPEFSQLQQVQALIHLLEEEPAQLIPLIVRVPEEETIKDRVKVWIGMENPLEPMKNCALVASSYYRGSTLAGSIGVLGPTRMMYENAIAVVEATADYLSEALS</sequence>
<dbReference type="Pfam" id="PF01628">
    <property type="entry name" value="HrcA"/>
    <property type="match status" value="1"/>
</dbReference>
<dbReference type="InterPro" id="IPR023120">
    <property type="entry name" value="WHTH_transcript_rep_HrcA_IDD"/>
</dbReference>
<keyword evidence="4 5" id="KW-0804">Transcription</keyword>
<evidence type="ECO:0000256" key="5">
    <source>
        <dbReference type="HAMAP-Rule" id="MF_00081"/>
    </source>
</evidence>
<keyword evidence="1 5" id="KW-0678">Repressor</keyword>
<comment type="function">
    <text evidence="5">Negative regulator of class I heat shock genes (grpE-dnaK-dnaJ and groELS operons). Prevents heat-shock induction of these operons.</text>
</comment>
<comment type="caution">
    <text evidence="7">The sequence shown here is derived from an EMBL/GenBank/DDBJ whole genome shotgun (WGS) entry which is preliminary data.</text>
</comment>
<accession>A0ABT7C4B1</accession>
<organism evidence="7 8">
    <name type="scientific">Roseofilum casamattae BLCC-M143</name>
    <dbReference type="NCBI Taxonomy" id="3022442"/>
    <lineage>
        <taxon>Bacteria</taxon>
        <taxon>Bacillati</taxon>
        <taxon>Cyanobacteriota</taxon>
        <taxon>Cyanophyceae</taxon>
        <taxon>Desertifilales</taxon>
        <taxon>Desertifilaceae</taxon>
        <taxon>Roseofilum</taxon>
        <taxon>Roseofilum casamattae</taxon>
    </lineage>
</organism>
<evidence type="ECO:0000256" key="4">
    <source>
        <dbReference type="ARBA" id="ARBA00023163"/>
    </source>
</evidence>
<keyword evidence="3 5" id="KW-0346">Stress response</keyword>
<dbReference type="NCBIfam" id="TIGR00331">
    <property type="entry name" value="hrcA"/>
    <property type="match status" value="1"/>
</dbReference>
<dbReference type="PANTHER" id="PTHR34824:SF1">
    <property type="entry name" value="HEAT-INDUCIBLE TRANSCRIPTION REPRESSOR HRCA"/>
    <property type="match status" value="1"/>
</dbReference>
<proteinExistence type="inferred from homology"/>
<evidence type="ECO:0000256" key="2">
    <source>
        <dbReference type="ARBA" id="ARBA00023015"/>
    </source>
</evidence>
<dbReference type="InterPro" id="IPR029016">
    <property type="entry name" value="GAF-like_dom_sf"/>
</dbReference>
<evidence type="ECO:0000313" key="7">
    <source>
        <dbReference type="EMBL" id="MDJ1185676.1"/>
    </source>
</evidence>
<dbReference type="PIRSF" id="PIRSF005485">
    <property type="entry name" value="HrcA"/>
    <property type="match status" value="1"/>
</dbReference>
<reference evidence="7 8" key="1">
    <citation type="submission" date="2023-01" db="EMBL/GenBank/DDBJ databases">
        <title>Novel diversity within Roseofilum (Cyanobacteria; Desertifilaceae) from marine benthic mats with descriptions of four novel species.</title>
        <authorList>
            <person name="Wang Y."/>
            <person name="Berthold D.E."/>
            <person name="Hu J."/>
            <person name="Lefler F.W."/>
            <person name="Laughinghouse H.D. IV."/>
        </authorList>
    </citation>
    <scope>NUCLEOTIDE SEQUENCE [LARGE SCALE GENOMIC DNA]</scope>
    <source>
        <strain evidence="7 8">BLCC-M143</strain>
    </source>
</reference>
<gene>
    <name evidence="5 7" type="primary">hrcA</name>
    <name evidence="7" type="ORF">PMH09_21055</name>
</gene>
<protein>
    <recommendedName>
        <fullName evidence="5">Heat-inducible transcription repressor HrcA</fullName>
    </recommendedName>
</protein>
<dbReference type="InterPro" id="IPR021153">
    <property type="entry name" value="HrcA_C"/>
</dbReference>
<dbReference type="InterPro" id="IPR036390">
    <property type="entry name" value="WH_DNA-bd_sf"/>
</dbReference>
<dbReference type="InterPro" id="IPR036388">
    <property type="entry name" value="WH-like_DNA-bd_sf"/>
</dbReference>
<dbReference type="Proteomes" id="UP001232992">
    <property type="component" value="Unassembled WGS sequence"/>
</dbReference>
<dbReference type="InterPro" id="IPR002571">
    <property type="entry name" value="HrcA"/>
</dbReference>
<keyword evidence="2 5" id="KW-0805">Transcription regulation</keyword>
<keyword evidence="8" id="KW-1185">Reference proteome</keyword>
<dbReference type="Gene3D" id="3.30.450.40">
    <property type="match status" value="1"/>
</dbReference>
<dbReference type="RefSeq" id="WP_283760317.1">
    <property type="nucleotide sequence ID" value="NZ_JAQOSQ010000044.1"/>
</dbReference>
<dbReference type="PANTHER" id="PTHR34824">
    <property type="entry name" value="HEAT-INDUCIBLE TRANSCRIPTION REPRESSOR HRCA"/>
    <property type="match status" value="1"/>
</dbReference>
<comment type="similarity">
    <text evidence="5">Belongs to the HrcA family.</text>
</comment>
<dbReference type="SUPFAM" id="SSF55781">
    <property type="entry name" value="GAF domain-like"/>
    <property type="match status" value="1"/>
</dbReference>
<dbReference type="HAMAP" id="MF_00081">
    <property type="entry name" value="HrcA"/>
    <property type="match status" value="1"/>
</dbReference>
<evidence type="ECO:0000259" key="6">
    <source>
        <dbReference type="Pfam" id="PF01628"/>
    </source>
</evidence>
<dbReference type="SUPFAM" id="SSF46785">
    <property type="entry name" value="Winged helix' DNA-binding domain"/>
    <property type="match status" value="1"/>
</dbReference>